<sequence length="625" mass="65352">MTDLTTYQPHPHIGGRANVLRELARWRVGGPDVPKVVLLAGGPGSGRTHLLAGFLMLCDPGYRERMDTDVLDPSTVPPAGLPAPLVFGATGLTTAQLLWAVADALGMDVNRTEDVYRLLADPLPEGMDTIPVVIPDVDRAGVLRELAEPAKVAAEVLRPLALSPGLRLLADLPRAEVERLAAELAEELPAGQLRVIDLDAAPWADEQGLALQAEMMLDDAMSPLAPELARRAGSPLVVRLAAWSLRVTPDAGAPAVLPASVGDVLDLHAERCGVQELMLRRLLAPLALAGEGATLPLDLWADLASAVAGKDLATDLADGQMLLTPFFDLVGKEGEPPAVALVHPAIADELRERMGGTVREAQRRITTALLATLPSDGPERWTAAGPYVRKQLIGHALEGGILPELLADPGFLLYAEQVPLRAAVEHLAAAGAELPMAARTWLRLAPLFTRTAVGPVLRAALLEHAFRQDGLAAPEFGIELPWRTLWAKPLPGVTALTAGLTPEGASMLVAGVGEESAGPVGFDAHTGDELVVDVERMVRPSDEQRAAAGLMLSVGGDYVRVWPVDGESPLAVFLSSGPLGGADLTPDGLLLLADARGVSALALAGTGRPQAAAEADGAAAVETVV</sequence>
<gene>
    <name evidence="1" type="ORF">GCM10010430_73530</name>
</gene>
<comment type="caution">
    <text evidence="1">The sequence shown here is derived from an EMBL/GenBank/DDBJ whole genome shotgun (WGS) entry which is preliminary data.</text>
</comment>
<keyword evidence="2" id="KW-1185">Reference proteome</keyword>
<evidence type="ECO:0000313" key="2">
    <source>
        <dbReference type="Proteomes" id="UP001500305"/>
    </source>
</evidence>
<proteinExistence type="predicted"/>
<organism evidence="1 2">
    <name type="scientific">Kitasatospora cystarginea</name>
    <dbReference type="NCBI Taxonomy" id="58350"/>
    <lineage>
        <taxon>Bacteria</taxon>
        <taxon>Bacillati</taxon>
        <taxon>Actinomycetota</taxon>
        <taxon>Actinomycetes</taxon>
        <taxon>Kitasatosporales</taxon>
        <taxon>Streptomycetaceae</taxon>
        <taxon>Kitasatospora</taxon>
    </lineage>
</organism>
<dbReference type="EMBL" id="BAAATR010000056">
    <property type="protein sequence ID" value="GAA2276951.1"/>
    <property type="molecule type" value="Genomic_DNA"/>
</dbReference>
<evidence type="ECO:0008006" key="3">
    <source>
        <dbReference type="Google" id="ProtNLM"/>
    </source>
</evidence>
<evidence type="ECO:0000313" key="1">
    <source>
        <dbReference type="EMBL" id="GAA2276951.1"/>
    </source>
</evidence>
<dbReference type="Proteomes" id="UP001500305">
    <property type="component" value="Unassembled WGS sequence"/>
</dbReference>
<reference evidence="2" key="1">
    <citation type="journal article" date="2019" name="Int. J. Syst. Evol. Microbiol.">
        <title>The Global Catalogue of Microorganisms (GCM) 10K type strain sequencing project: providing services to taxonomists for standard genome sequencing and annotation.</title>
        <authorList>
            <consortium name="The Broad Institute Genomics Platform"/>
            <consortium name="The Broad Institute Genome Sequencing Center for Infectious Disease"/>
            <person name="Wu L."/>
            <person name="Ma J."/>
        </authorList>
    </citation>
    <scope>NUCLEOTIDE SEQUENCE [LARGE SCALE GENOMIC DNA]</scope>
    <source>
        <strain evidence="2">JCM 7356</strain>
    </source>
</reference>
<accession>A0ABP5RV07</accession>
<protein>
    <recommendedName>
        <fullName evidence="3">ATP-binding protein</fullName>
    </recommendedName>
</protein>
<name>A0ABP5RV07_9ACTN</name>